<dbReference type="STRING" id="44941.A0A397TZ22"/>
<dbReference type="GO" id="GO:0004674">
    <property type="term" value="F:protein serine/threonine kinase activity"/>
    <property type="evidence" value="ECO:0007669"/>
    <property type="project" value="TreeGrafter"/>
</dbReference>
<reference evidence="4 5" key="1">
    <citation type="submission" date="2018-06" db="EMBL/GenBank/DDBJ databases">
        <title>Comparative genomics reveals the genomic features of Rhizophagus irregularis, R. cerebriforme, R. diaphanum and Gigaspora rosea, and their symbiotic lifestyle signature.</title>
        <authorList>
            <person name="Morin E."/>
            <person name="San Clemente H."/>
            <person name="Chen E.C.H."/>
            <person name="De La Providencia I."/>
            <person name="Hainaut M."/>
            <person name="Kuo A."/>
            <person name="Kohler A."/>
            <person name="Murat C."/>
            <person name="Tang N."/>
            <person name="Roy S."/>
            <person name="Loubradou J."/>
            <person name="Henrissat B."/>
            <person name="Grigoriev I.V."/>
            <person name="Corradi N."/>
            <person name="Roux C."/>
            <person name="Martin F.M."/>
        </authorList>
    </citation>
    <scope>NUCLEOTIDE SEQUENCE [LARGE SCALE GENOMIC DNA]</scope>
    <source>
        <strain evidence="4 5">DAOM 194757</strain>
    </source>
</reference>
<dbReference type="SUPFAM" id="SSF56112">
    <property type="entry name" value="Protein kinase-like (PK-like)"/>
    <property type="match status" value="1"/>
</dbReference>
<dbReference type="PANTHER" id="PTHR44329:SF298">
    <property type="entry name" value="MIXED LINEAGE KINASE DOMAIN-LIKE PROTEIN"/>
    <property type="match status" value="1"/>
</dbReference>
<evidence type="ECO:0000313" key="5">
    <source>
        <dbReference type="Proteomes" id="UP000266673"/>
    </source>
</evidence>
<dbReference type="InterPro" id="IPR011009">
    <property type="entry name" value="Kinase-like_dom_sf"/>
</dbReference>
<evidence type="ECO:0000256" key="2">
    <source>
        <dbReference type="ARBA" id="ARBA00022840"/>
    </source>
</evidence>
<dbReference type="Gene3D" id="1.10.510.10">
    <property type="entry name" value="Transferase(Phosphotransferase) domain 1"/>
    <property type="match status" value="1"/>
</dbReference>
<proteinExistence type="predicted"/>
<feature type="domain" description="Protein kinase" evidence="3">
    <location>
        <begin position="1"/>
        <end position="147"/>
    </location>
</feature>
<dbReference type="Proteomes" id="UP000266673">
    <property type="component" value="Unassembled WGS sequence"/>
</dbReference>
<protein>
    <submittedName>
        <fullName evidence="4">Kinase-like domain-containing protein</fullName>
    </submittedName>
</protein>
<keyword evidence="2" id="KW-0067">ATP-binding</keyword>
<dbReference type="InterPro" id="IPR001245">
    <property type="entry name" value="Ser-Thr/Tyr_kinase_cat_dom"/>
</dbReference>
<keyword evidence="4" id="KW-0808">Transferase</keyword>
<accession>A0A397TZ22</accession>
<evidence type="ECO:0000259" key="3">
    <source>
        <dbReference type="PROSITE" id="PS50011"/>
    </source>
</evidence>
<gene>
    <name evidence="4" type="ORF">C2G38_920058</name>
</gene>
<keyword evidence="4" id="KW-0418">Kinase</keyword>
<dbReference type="OrthoDB" id="4062651at2759"/>
<evidence type="ECO:0000313" key="4">
    <source>
        <dbReference type="EMBL" id="RIB02057.1"/>
    </source>
</evidence>
<evidence type="ECO:0000256" key="1">
    <source>
        <dbReference type="ARBA" id="ARBA00022741"/>
    </source>
</evidence>
<keyword evidence="1" id="KW-0547">Nucleotide-binding</keyword>
<dbReference type="Pfam" id="PF07714">
    <property type="entry name" value="PK_Tyr_Ser-Thr"/>
    <property type="match status" value="1"/>
</dbReference>
<sequence>MDQIHQAGMIHRDLHPGNILSGSVYYYQICDLGLSIMESEAHSIKHTNGVLPYLAPEILSDRNSYTQAAYVYAFDIIMWEISSCKRPFSEFNHDVQLAIQICQGVRPEITEDTPPFYRDLMVKCWHVNPAKRPTAKEIKGLLSRIVFNGSPEISDQLDKADETRQRVKKETQILHHGDIYSSRSMSNIIEKLATMNFDDFVICDD</sequence>
<dbReference type="AlphaFoldDB" id="A0A397TZ22"/>
<dbReference type="GO" id="GO:0005524">
    <property type="term" value="F:ATP binding"/>
    <property type="evidence" value="ECO:0007669"/>
    <property type="project" value="UniProtKB-KW"/>
</dbReference>
<organism evidence="4 5">
    <name type="scientific">Gigaspora rosea</name>
    <dbReference type="NCBI Taxonomy" id="44941"/>
    <lineage>
        <taxon>Eukaryota</taxon>
        <taxon>Fungi</taxon>
        <taxon>Fungi incertae sedis</taxon>
        <taxon>Mucoromycota</taxon>
        <taxon>Glomeromycotina</taxon>
        <taxon>Glomeromycetes</taxon>
        <taxon>Diversisporales</taxon>
        <taxon>Gigasporaceae</taxon>
        <taxon>Gigaspora</taxon>
    </lineage>
</organism>
<comment type="caution">
    <text evidence="4">The sequence shown here is derived from an EMBL/GenBank/DDBJ whole genome shotgun (WGS) entry which is preliminary data.</text>
</comment>
<dbReference type="PROSITE" id="PS50011">
    <property type="entry name" value="PROTEIN_KINASE_DOM"/>
    <property type="match status" value="1"/>
</dbReference>
<name>A0A397TZ22_9GLOM</name>
<keyword evidence="5" id="KW-1185">Reference proteome</keyword>
<dbReference type="EMBL" id="QKWP01002834">
    <property type="protein sequence ID" value="RIB02057.1"/>
    <property type="molecule type" value="Genomic_DNA"/>
</dbReference>
<dbReference type="InterPro" id="IPR051681">
    <property type="entry name" value="Ser/Thr_Kinases-Pseudokinases"/>
</dbReference>
<dbReference type="PANTHER" id="PTHR44329">
    <property type="entry name" value="SERINE/THREONINE-PROTEIN KINASE TNNI3K-RELATED"/>
    <property type="match status" value="1"/>
</dbReference>
<dbReference type="InterPro" id="IPR000719">
    <property type="entry name" value="Prot_kinase_dom"/>
</dbReference>